<organism evidence="1">
    <name type="scientific">Neisseria meningitidis alpha275</name>
    <dbReference type="NCBI Taxonomy" id="295996"/>
    <lineage>
        <taxon>Bacteria</taxon>
        <taxon>Pseudomonadati</taxon>
        <taxon>Pseudomonadota</taxon>
        <taxon>Betaproteobacteria</taxon>
        <taxon>Neisseriales</taxon>
        <taxon>Neisseriaceae</taxon>
        <taxon>Neisseria</taxon>
    </lineage>
</organism>
<dbReference type="AlphaFoldDB" id="C6SM13"/>
<evidence type="ECO:0000313" key="1">
    <source>
        <dbReference type="EMBL" id="CBA09449.1"/>
    </source>
</evidence>
<protein>
    <submittedName>
        <fullName evidence="1">Uncharacterized protein</fullName>
    </submittedName>
</protein>
<name>C6SM13_NEIME</name>
<gene>
    <name evidence="1" type="ORF">NMW_1990</name>
</gene>
<dbReference type="EMBL" id="AM889138">
    <property type="protein sequence ID" value="CBA09449.1"/>
    <property type="molecule type" value="Genomic_DNA"/>
</dbReference>
<proteinExistence type="predicted"/>
<accession>C6SM13</accession>
<sequence length="36" mass="4181">MRPFSNTVSHPAKRGGDLCKKPVHEIFRINDTLKMR</sequence>
<reference evidence="1" key="1">
    <citation type="journal article" date="2008" name="Proc. Natl. Acad. Sci. U.S.A.">
        <title>Whole-genome comparison of disease and carriage strains provides insights into virulence evolution in Neisseria meningitidis.</title>
        <authorList>
            <person name="Schoen C."/>
            <person name="Blom J."/>
            <person name="Claus H."/>
            <person name="Schramm-Glueck A."/>
            <person name="Brandt P."/>
            <person name="Mueller T."/>
            <person name="Goesmann A."/>
            <person name="Joseph B."/>
            <person name="Konietzny S."/>
            <person name="Kurzai O."/>
            <person name="Schmitt C."/>
            <person name="Friedrich T."/>
            <person name="Linke B."/>
            <person name="Vogel U."/>
            <person name="Frosch M."/>
        </authorList>
    </citation>
    <scope>NUCLEOTIDE SEQUENCE</scope>
    <source>
        <strain evidence="1">Alpha275</strain>
    </source>
</reference>